<keyword evidence="7 10" id="KW-0653">Protein transport</keyword>
<evidence type="ECO:0000256" key="5">
    <source>
        <dbReference type="ARBA" id="ARBA00022519"/>
    </source>
</evidence>
<dbReference type="NCBIfam" id="TIGR01352">
    <property type="entry name" value="tonB_Cterm"/>
    <property type="match status" value="1"/>
</dbReference>
<comment type="subcellular location">
    <subcellularLocation>
        <location evidence="1 10">Cell inner membrane</location>
        <topology evidence="1 10">Single-pass membrane protein</topology>
        <orientation evidence="1 10">Periplasmic side</orientation>
    </subcellularLocation>
</comment>
<proteinExistence type="inferred from homology"/>
<keyword evidence="6 10" id="KW-0812">Transmembrane</keyword>
<dbReference type="EMBL" id="JBHLWA010000001">
    <property type="protein sequence ID" value="MFC0322085.1"/>
    <property type="molecule type" value="Genomic_DNA"/>
</dbReference>
<gene>
    <name evidence="13" type="ORF">ACFFHT_00655</name>
</gene>
<dbReference type="RefSeq" id="WP_382372490.1">
    <property type="nucleotide sequence ID" value="NZ_JBHLWA010000001.1"/>
</dbReference>
<dbReference type="InterPro" id="IPR037682">
    <property type="entry name" value="TonB_C"/>
</dbReference>
<dbReference type="InterPro" id="IPR006260">
    <property type="entry name" value="TonB/TolA_C"/>
</dbReference>
<keyword evidence="14" id="KW-1185">Reference proteome</keyword>
<evidence type="ECO:0000256" key="10">
    <source>
        <dbReference type="RuleBase" id="RU362123"/>
    </source>
</evidence>
<feature type="domain" description="TonB C-terminal" evidence="12">
    <location>
        <begin position="163"/>
        <end position="251"/>
    </location>
</feature>
<feature type="region of interest" description="Disordered" evidence="11">
    <location>
        <begin position="66"/>
        <end position="152"/>
    </location>
</feature>
<evidence type="ECO:0000256" key="2">
    <source>
        <dbReference type="ARBA" id="ARBA00006555"/>
    </source>
</evidence>
<feature type="compositionally biased region" description="Basic residues" evidence="11">
    <location>
        <begin position="112"/>
        <end position="130"/>
    </location>
</feature>
<keyword evidence="5 10" id="KW-0997">Cell inner membrane</keyword>
<dbReference type="PROSITE" id="PS52015">
    <property type="entry name" value="TONB_CTD"/>
    <property type="match status" value="1"/>
</dbReference>
<comment type="function">
    <text evidence="10">Interacts with outer membrane receptor proteins that carry out high-affinity binding and energy dependent uptake into the periplasmic space of specific substrates. It could act to transduce energy from the cytoplasmic membrane to specific energy-requiring processes in the outer membrane, resulting in the release into the periplasm of ligands bound by these outer membrane proteins.</text>
</comment>
<organism evidence="13 14">
    <name type="scientific">Gallibacterium melopsittaci</name>
    <dbReference type="NCBI Taxonomy" id="516063"/>
    <lineage>
        <taxon>Bacteria</taxon>
        <taxon>Pseudomonadati</taxon>
        <taxon>Pseudomonadota</taxon>
        <taxon>Gammaproteobacteria</taxon>
        <taxon>Pasteurellales</taxon>
        <taxon>Pasteurellaceae</taxon>
        <taxon>Gallibacterium</taxon>
    </lineage>
</organism>
<dbReference type="SUPFAM" id="SSF74653">
    <property type="entry name" value="TolA/TonB C-terminal domain"/>
    <property type="match status" value="1"/>
</dbReference>
<evidence type="ECO:0000256" key="7">
    <source>
        <dbReference type="ARBA" id="ARBA00022927"/>
    </source>
</evidence>
<protein>
    <recommendedName>
        <fullName evidence="10">Protein TonB</fullName>
    </recommendedName>
</protein>
<dbReference type="InterPro" id="IPR003538">
    <property type="entry name" value="TonB"/>
</dbReference>
<evidence type="ECO:0000313" key="14">
    <source>
        <dbReference type="Proteomes" id="UP001589769"/>
    </source>
</evidence>
<comment type="similarity">
    <text evidence="2 10">Belongs to the TonB family.</text>
</comment>
<comment type="caution">
    <text evidence="13">The sequence shown here is derived from an EMBL/GenBank/DDBJ whole genome shotgun (WGS) entry which is preliminary data.</text>
</comment>
<reference evidence="13 14" key="1">
    <citation type="submission" date="2024-09" db="EMBL/GenBank/DDBJ databases">
        <authorList>
            <person name="Sun Q."/>
            <person name="Mori K."/>
        </authorList>
    </citation>
    <scope>NUCLEOTIDE SEQUENCE [LARGE SCALE GENOMIC DNA]</scope>
    <source>
        <strain evidence="13 14">CCM 7538</strain>
    </source>
</reference>
<evidence type="ECO:0000256" key="3">
    <source>
        <dbReference type="ARBA" id="ARBA00022448"/>
    </source>
</evidence>
<evidence type="ECO:0000256" key="8">
    <source>
        <dbReference type="ARBA" id="ARBA00022989"/>
    </source>
</evidence>
<evidence type="ECO:0000256" key="4">
    <source>
        <dbReference type="ARBA" id="ARBA00022475"/>
    </source>
</evidence>
<keyword evidence="4 10" id="KW-1003">Cell membrane</keyword>
<keyword evidence="9 10" id="KW-0472">Membrane</keyword>
<keyword evidence="3 10" id="KW-0813">Transport</keyword>
<evidence type="ECO:0000256" key="1">
    <source>
        <dbReference type="ARBA" id="ARBA00004383"/>
    </source>
</evidence>
<evidence type="ECO:0000259" key="12">
    <source>
        <dbReference type="PROSITE" id="PS52015"/>
    </source>
</evidence>
<dbReference type="PANTHER" id="PTHR33446:SF2">
    <property type="entry name" value="PROTEIN TONB"/>
    <property type="match status" value="1"/>
</dbReference>
<sequence length="251" mass="28385">MAGHYTKPAFYVAAMLYGTLFAGAVWSLDRDQTANSVSGELSPTISMELLTANVLPEEKIEENIEKIIEPQEEPEPIKEEPEPKPEPKKEIIPDPTTKKAIEKKEVDPPKKVEKKKHHKREHIKREHQRKPQPQIQSKAQGAPVTTTQQNLQGVGASSDELAAYRSALRREIEKHKRYSQRARMLRRQGTVVVEFSLMNDGSIQNVRLHRSSGYDELDQLALNAVSQAKSVGQRPIGLSAEQKIPIKFMLR</sequence>
<dbReference type="Proteomes" id="UP001589769">
    <property type="component" value="Unassembled WGS sequence"/>
</dbReference>
<evidence type="ECO:0000256" key="11">
    <source>
        <dbReference type="SAM" id="MobiDB-lite"/>
    </source>
</evidence>
<dbReference type="InterPro" id="IPR051045">
    <property type="entry name" value="TonB-dependent_transducer"/>
</dbReference>
<dbReference type="PRINTS" id="PR01374">
    <property type="entry name" value="TONBPROTEIN"/>
</dbReference>
<feature type="compositionally biased region" description="Basic and acidic residues" evidence="11">
    <location>
        <begin position="66"/>
        <end position="111"/>
    </location>
</feature>
<evidence type="ECO:0000256" key="9">
    <source>
        <dbReference type="ARBA" id="ARBA00023136"/>
    </source>
</evidence>
<keyword evidence="10" id="KW-0735">Signal-anchor</keyword>
<feature type="transmembrane region" description="Helical" evidence="10">
    <location>
        <begin position="9"/>
        <end position="28"/>
    </location>
</feature>
<dbReference type="Pfam" id="PF03544">
    <property type="entry name" value="TonB_C"/>
    <property type="match status" value="1"/>
</dbReference>
<accession>A0ABV6HT77</accession>
<keyword evidence="8 10" id="KW-1133">Transmembrane helix</keyword>
<dbReference type="Gene3D" id="3.30.1150.10">
    <property type="match status" value="1"/>
</dbReference>
<evidence type="ECO:0000256" key="6">
    <source>
        <dbReference type="ARBA" id="ARBA00022692"/>
    </source>
</evidence>
<evidence type="ECO:0000313" key="13">
    <source>
        <dbReference type="EMBL" id="MFC0322085.1"/>
    </source>
</evidence>
<feature type="compositionally biased region" description="Polar residues" evidence="11">
    <location>
        <begin position="131"/>
        <end position="152"/>
    </location>
</feature>
<dbReference type="PANTHER" id="PTHR33446">
    <property type="entry name" value="PROTEIN TONB-RELATED"/>
    <property type="match status" value="1"/>
</dbReference>
<name>A0ABV6HT77_9PAST</name>